<evidence type="ECO:0000313" key="2">
    <source>
        <dbReference type="Proteomes" id="UP000051672"/>
    </source>
</evidence>
<dbReference type="PATRIC" id="fig|1423727.3.peg.1876"/>
<protein>
    <submittedName>
        <fullName evidence="1">Glycosyltransferase</fullName>
    </submittedName>
</protein>
<evidence type="ECO:0000313" key="1">
    <source>
        <dbReference type="EMBL" id="KRM71160.1"/>
    </source>
</evidence>
<dbReference type="SUPFAM" id="SSF53448">
    <property type="entry name" value="Nucleotide-diphospho-sugar transferases"/>
    <property type="match status" value="1"/>
</dbReference>
<reference evidence="1 2" key="1">
    <citation type="journal article" date="2015" name="Genome Announc.">
        <title>Expanding the biotechnology potential of lactobacilli through comparative genomics of 213 strains and associated genera.</title>
        <authorList>
            <person name="Sun Z."/>
            <person name="Harris H.M."/>
            <person name="McCann A."/>
            <person name="Guo C."/>
            <person name="Argimon S."/>
            <person name="Zhang W."/>
            <person name="Yang X."/>
            <person name="Jeffery I.B."/>
            <person name="Cooney J.C."/>
            <person name="Kagawa T.F."/>
            <person name="Liu W."/>
            <person name="Song Y."/>
            <person name="Salvetti E."/>
            <person name="Wrobel A."/>
            <person name="Rasinkangas P."/>
            <person name="Parkhill J."/>
            <person name="Rea M.C."/>
            <person name="O'Sullivan O."/>
            <person name="Ritari J."/>
            <person name="Douillard F.P."/>
            <person name="Paul Ross R."/>
            <person name="Yang R."/>
            <person name="Briner A.E."/>
            <person name="Felis G.E."/>
            <person name="de Vos W.M."/>
            <person name="Barrangou R."/>
            <person name="Klaenhammer T.R."/>
            <person name="Caufield P.W."/>
            <person name="Cui Y."/>
            <person name="Zhang H."/>
            <person name="O'Toole P.W."/>
        </authorList>
    </citation>
    <scope>NUCLEOTIDE SEQUENCE [LARGE SCALE GENOMIC DNA]</scope>
    <source>
        <strain evidence="1 2">DSM 23927</strain>
    </source>
</reference>
<dbReference type="GO" id="GO:0016757">
    <property type="term" value="F:glycosyltransferase activity"/>
    <property type="evidence" value="ECO:0007669"/>
    <property type="project" value="InterPro"/>
</dbReference>
<name>A0A0R2AUW5_9LACO</name>
<organism evidence="1 2">
    <name type="scientific">Lacticaseibacillus brantae DSM 23927</name>
    <dbReference type="NCBI Taxonomy" id="1423727"/>
    <lineage>
        <taxon>Bacteria</taxon>
        <taxon>Bacillati</taxon>
        <taxon>Bacillota</taxon>
        <taxon>Bacilli</taxon>
        <taxon>Lactobacillales</taxon>
        <taxon>Lactobacillaceae</taxon>
        <taxon>Lacticaseibacillus</taxon>
    </lineage>
</organism>
<dbReference type="Proteomes" id="UP000051672">
    <property type="component" value="Unassembled WGS sequence"/>
</dbReference>
<keyword evidence="1" id="KW-0808">Transferase</keyword>
<dbReference type="AlphaFoldDB" id="A0A0R2AUW5"/>
<dbReference type="InterPro" id="IPR002495">
    <property type="entry name" value="Glyco_trans_8"/>
</dbReference>
<dbReference type="Gene3D" id="3.90.550.10">
    <property type="entry name" value="Spore Coat Polysaccharide Biosynthesis Protein SpsA, Chain A"/>
    <property type="match status" value="1"/>
</dbReference>
<accession>A0A0R2AUW5</accession>
<dbReference type="Pfam" id="PF01501">
    <property type="entry name" value="Glyco_transf_8"/>
    <property type="match status" value="1"/>
</dbReference>
<dbReference type="EMBL" id="AYZQ01000006">
    <property type="protein sequence ID" value="KRM71160.1"/>
    <property type="molecule type" value="Genomic_DNA"/>
</dbReference>
<dbReference type="STRING" id="1423727.FC34_GL001851"/>
<dbReference type="PANTHER" id="PTHR11183">
    <property type="entry name" value="GLYCOGENIN SUBFAMILY MEMBER"/>
    <property type="match status" value="1"/>
</dbReference>
<dbReference type="InterPro" id="IPR029044">
    <property type="entry name" value="Nucleotide-diphossugar_trans"/>
</dbReference>
<keyword evidence="2" id="KW-1185">Reference proteome</keyword>
<comment type="caution">
    <text evidence="1">The sequence shown here is derived from an EMBL/GenBank/DDBJ whole genome shotgun (WGS) entry which is preliminary data.</text>
</comment>
<sequence>MKMFKEGQVMNKRAVVYLVSGKHVTLTATSLYSLIDSYDSTDSLEVLVVHADIYPDDLKILQDLPEMMGKPQIIVNLLDPPAKVDEIDYDNDRYPKMVLWRLFLADSLVDYDQLIYLDNDTLVYRSIDQMFNLVPDDKAFGAVPDYYIHLQALVPSSHTYQEERSLNYINAGVLVINVHTFNQLIPAESILQFTIDNPDFQFADQGILNAIGEGYIELLPLRFNDQKSEHWLESYAKPLSEEFSQEIIDEREQLVVRHFIQYVSNDMPWEHLRTDDRFEDDFWATLMAMKQKAIEWSRKQDHR</sequence>
<gene>
    <name evidence="1" type="ORF">FC34_GL001851</name>
</gene>
<proteinExistence type="predicted"/>
<dbReference type="InterPro" id="IPR050587">
    <property type="entry name" value="GNT1/Glycosyltrans_8"/>
</dbReference>